<evidence type="ECO:0000313" key="3">
    <source>
        <dbReference type="EMBL" id="MFB9837963.1"/>
    </source>
</evidence>
<feature type="compositionally biased region" description="Basic and acidic residues" evidence="1">
    <location>
        <begin position="290"/>
        <end position="304"/>
    </location>
</feature>
<dbReference type="PROSITE" id="PS50943">
    <property type="entry name" value="HTH_CROC1"/>
    <property type="match status" value="1"/>
</dbReference>
<dbReference type="InterPro" id="IPR010982">
    <property type="entry name" value="Lambda_DNA-bd_dom_sf"/>
</dbReference>
<dbReference type="InterPro" id="IPR001387">
    <property type="entry name" value="Cro/C1-type_HTH"/>
</dbReference>
<gene>
    <name evidence="3" type="ORF">ACFFNX_37955</name>
</gene>
<reference evidence="3 4" key="1">
    <citation type="submission" date="2024-09" db="EMBL/GenBank/DDBJ databases">
        <authorList>
            <person name="Sun Q."/>
            <person name="Mori K."/>
        </authorList>
    </citation>
    <scope>NUCLEOTIDE SEQUENCE [LARGE SCALE GENOMIC DNA]</scope>
    <source>
        <strain evidence="3 4">TBRC 0563</strain>
    </source>
</reference>
<evidence type="ECO:0000256" key="1">
    <source>
        <dbReference type="SAM" id="MobiDB-lite"/>
    </source>
</evidence>
<dbReference type="EMBL" id="JBHLZP010000446">
    <property type="protein sequence ID" value="MFB9837963.1"/>
    <property type="molecule type" value="Genomic_DNA"/>
</dbReference>
<dbReference type="Pfam" id="PF13560">
    <property type="entry name" value="HTH_31"/>
    <property type="match status" value="1"/>
</dbReference>
<sequence length="348" mass="39526">MLRRIVGARLRRLRESAGISREEAGAAIYASLSKISRMELGRVGFKQRDVNDLLALYGVRDDILRHQILELAVQSNQPGWWHQYSEVISQWFEPYLGLEEAAARIHQYAVQFVPSLLRTEEYARAVDRLHHPDAPEGEFDRRAALLRQRKRVLTRDVPPTLLAVIDEAALRRPIGGKSVMRKQIEDLIEACEQPHITIQVVPLTCHAVAGAAFSVLGFTEPELSDVVYLEQLISALYLDKQEDANHYLAAMERLRADIEPASATPDTLARLLYNLADRNQQDPASNARRSPIDRPGQDVRSGDDDRIAADIYRQARDHAIHSPALIYDVERGLRRLQECLDDDHQDPR</sequence>
<dbReference type="SUPFAM" id="SSF47413">
    <property type="entry name" value="lambda repressor-like DNA-binding domains"/>
    <property type="match status" value="1"/>
</dbReference>
<feature type="region of interest" description="Disordered" evidence="1">
    <location>
        <begin position="279"/>
        <end position="304"/>
    </location>
</feature>
<keyword evidence="4" id="KW-1185">Reference proteome</keyword>
<name>A0ABV5YTI9_9ACTN</name>
<accession>A0ABV5YTI9</accession>
<organism evidence="3 4">
    <name type="scientific">Actinoallomurus acaciae</name>
    <dbReference type="NCBI Taxonomy" id="502577"/>
    <lineage>
        <taxon>Bacteria</taxon>
        <taxon>Bacillati</taxon>
        <taxon>Actinomycetota</taxon>
        <taxon>Actinomycetes</taxon>
        <taxon>Streptosporangiales</taxon>
        <taxon>Thermomonosporaceae</taxon>
        <taxon>Actinoallomurus</taxon>
    </lineage>
</organism>
<proteinExistence type="predicted"/>
<dbReference type="Proteomes" id="UP001589627">
    <property type="component" value="Unassembled WGS sequence"/>
</dbReference>
<dbReference type="Gene3D" id="1.10.260.40">
    <property type="entry name" value="lambda repressor-like DNA-binding domains"/>
    <property type="match status" value="1"/>
</dbReference>
<evidence type="ECO:0000313" key="4">
    <source>
        <dbReference type="Proteomes" id="UP001589627"/>
    </source>
</evidence>
<feature type="domain" description="HTH cro/C1-type" evidence="2">
    <location>
        <begin position="10"/>
        <end position="64"/>
    </location>
</feature>
<dbReference type="SMART" id="SM00530">
    <property type="entry name" value="HTH_XRE"/>
    <property type="match status" value="1"/>
</dbReference>
<dbReference type="CDD" id="cd00093">
    <property type="entry name" value="HTH_XRE"/>
    <property type="match status" value="1"/>
</dbReference>
<comment type="caution">
    <text evidence="3">The sequence shown here is derived from an EMBL/GenBank/DDBJ whole genome shotgun (WGS) entry which is preliminary data.</text>
</comment>
<dbReference type="Pfam" id="PF19054">
    <property type="entry name" value="DUF5753"/>
    <property type="match status" value="1"/>
</dbReference>
<evidence type="ECO:0000259" key="2">
    <source>
        <dbReference type="PROSITE" id="PS50943"/>
    </source>
</evidence>
<dbReference type="RefSeq" id="WP_378210914.1">
    <property type="nucleotide sequence ID" value="NZ_JBHLZP010000446.1"/>
</dbReference>
<dbReference type="InterPro" id="IPR043917">
    <property type="entry name" value="DUF5753"/>
</dbReference>
<protein>
    <submittedName>
        <fullName evidence="3">Helix-turn-helix domain-containing protein</fullName>
    </submittedName>
</protein>
<feature type="compositionally biased region" description="Polar residues" evidence="1">
    <location>
        <begin position="279"/>
        <end position="288"/>
    </location>
</feature>